<comment type="caution">
    <text evidence="1">The sequence shown here is derived from an EMBL/GenBank/DDBJ whole genome shotgun (WGS) entry which is preliminary data.</text>
</comment>
<evidence type="ECO:0000313" key="1">
    <source>
        <dbReference type="EMBL" id="KKL61283.1"/>
    </source>
</evidence>
<proteinExistence type="predicted"/>
<reference evidence="1" key="1">
    <citation type="journal article" date="2015" name="Nature">
        <title>Complex archaea that bridge the gap between prokaryotes and eukaryotes.</title>
        <authorList>
            <person name="Spang A."/>
            <person name="Saw J.H."/>
            <person name="Jorgensen S.L."/>
            <person name="Zaremba-Niedzwiedzka K."/>
            <person name="Martijn J."/>
            <person name="Lind A.E."/>
            <person name="van Eijk R."/>
            <person name="Schleper C."/>
            <person name="Guy L."/>
            <person name="Ettema T.J."/>
        </authorList>
    </citation>
    <scope>NUCLEOTIDE SEQUENCE</scope>
</reference>
<accession>A0A0F9DHZ5</accession>
<dbReference type="AlphaFoldDB" id="A0A0F9DHZ5"/>
<gene>
    <name evidence="1" type="ORF">LCGC14_2196910</name>
</gene>
<name>A0A0F9DHZ5_9ZZZZ</name>
<sequence>MEYIGNRLTGVIWIDQYTKRVFMNGVGWVDMDMLALYGKGIIS</sequence>
<dbReference type="EMBL" id="LAZR01028867">
    <property type="protein sequence ID" value="KKL61283.1"/>
    <property type="molecule type" value="Genomic_DNA"/>
</dbReference>
<organism evidence="1">
    <name type="scientific">marine sediment metagenome</name>
    <dbReference type="NCBI Taxonomy" id="412755"/>
    <lineage>
        <taxon>unclassified sequences</taxon>
        <taxon>metagenomes</taxon>
        <taxon>ecological metagenomes</taxon>
    </lineage>
</organism>
<protein>
    <submittedName>
        <fullName evidence="1">Uncharacterized protein</fullName>
    </submittedName>
</protein>